<evidence type="ECO:0000256" key="5">
    <source>
        <dbReference type="ARBA" id="ARBA00034321"/>
    </source>
</evidence>
<keyword evidence="2" id="KW-0964">Secreted</keyword>
<keyword evidence="4" id="KW-0325">Glycoprotein</keyword>
<name>A0A0K8RAQ0_IXORI</name>
<comment type="subcellular location">
    <subcellularLocation>
        <location evidence="1">Secreted</location>
    </subcellularLocation>
</comment>
<evidence type="ECO:0000256" key="3">
    <source>
        <dbReference type="ARBA" id="ARBA00022729"/>
    </source>
</evidence>
<evidence type="ECO:0000256" key="1">
    <source>
        <dbReference type="ARBA" id="ARBA00004613"/>
    </source>
</evidence>
<keyword evidence="6" id="KW-0812">Transmembrane</keyword>
<evidence type="ECO:0000256" key="6">
    <source>
        <dbReference type="SAM" id="Phobius"/>
    </source>
</evidence>
<dbReference type="AlphaFoldDB" id="A0A0K8RAQ0"/>
<dbReference type="GO" id="GO:0005576">
    <property type="term" value="C:extracellular region"/>
    <property type="evidence" value="ECO:0007669"/>
    <property type="project" value="UniProtKB-SubCell"/>
</dbReference>
<evidence type="ECO:0000313" key="7">
    <source>
        <dbReference type="EMBL" id="JAA68210.1"/>
    </source>
</evidence>
<proteinExistence type="evidence at transcript level"/>
<feature type="transmembrane region" description="Helical" evidence="6">
    <location>
        <begin position="6"/>
        <end position="27"/>
    </location>
</feature>
<comment type="similarity">
    <text evidence="5">Belongs to the salp15 family.</text>
</comment>
<dbReference type="EMBL" id="GADI01005598">
    <property type="protein sequence ID" value="JAA68210.1"/>
    <property type="molecule type" value="mRNA"/>
</dbReference>
<organism evidence="7">
    <name type="scientific">Ixodes ricinus</name>
    <name type="common">Common tick</name>
    <name type="synonym">Acarus ricinus</name>
    <dbReference type="NCBI Taxonomy" id="34613"/>
    <lineage>
        <taxon>Eukaryota</taxon>
        <taxon>Metazoa</taxon>
        <taxon>Ecdysozoa</taxon>
        <taxon>Arthropoda</taxon>
        <taxon>Chelicerata</taxon>
        <taxon>Arachnida</taxon>
        <taxon>Acari</taxon>
        <taxon>Parasitiformes</taxon>
        <taxon>Ixodida</taxon>
        <taxon>Ixodoidea</taxon>
        <taxon>Ixodidae</taxon>
        <taxon>Ixodinae</taxon>
        <taxon>Ixodes</taxon>
    </lineage>
</organism>
<accession>A0A0K8RAQ0</accession>
<sequence>MKNTGLLFFIMGTTRLIVAMFVLFAICKPTVTGVVMKGTGNLAPECETRIKELCKNHTLGELKEVNVNLRDCKGFCTYQHSGKDIVQQGDVWVSDRQYEDFTLTEGMPCGFGATCDKYGKCFCEFCNKGSKK</sequence>
<dbReference type="Pfam" id="PF12115">
    <property type="entry name" value="Salp15"/>
    <property type="match status" value="1"/>
</dbReference>
<keyword evidence="6" id="KW-0472">Membrane</keyword>
<evidence type="ECO:0000256" key="2">
    <source>
        <dbReference type="ARBA" id="ARBA00022525"/>
    </source>
</evidence>
<keyword evidence="3" id="KW-0732">Signal</keyword>
<protein>
    <submittedName>
        <fullName evidence="7">Putative salp15</fullName>
    </submittedName>
</protein>
<keyword evidence="6" id="KW-1133">Transmembrane helix</keyword>
<evidence type="ECO:0000256" key="4">
    <source>
        <dbReference type="ARBA" id="ARBA00023180"/>
    </source>
</evidence>
<dbReference type="InterPro" id="IPR021971">
    <property type="entry name" value="Salp15"/>
</dbReference>
<reference evidence="7" key="1">
    <citation type="submission" date="2012-12" db="EMBL/GenBank/DDBJ databases">
        <title>Identification and characterization of a phenylalanine ammonia-lyase gene family in Isatis indigotica Fort.</title>
        <authorList>
            <person name="Liu Q."/>
            <person name="Chen J."/>
            <person name="Zhou X."/>
            <person name="Di P."/>
            <person name="Xiao Y."/>
            <person name="Xuan H."/>
            <person name="Zhang L."/>
            <person name="Chen W."/>
        </authorList>
    </citation>
    <scope>NUCLEOTIDE SEQUENCE</scope>
    <source>
        <tissue evidence="7">Salivary gland</tissue>
    </source>
</reference>